<dbReference type="Proteomes" id="UP000234681">
    <property type="component" value="Chromosome 5"/>
</dbReference>
<evidence type="ECO:0000313" key="2">
    <source>
        <dbReference type="Proteomes" id="UP000234681"/>
    </source>
</evidence>
<evidence type="ECO:0000313" key="1">
    <source>
        <dbReference type="EMBL" id="EDL81344.1"/>
    </source>
</evidence>
<proteinExistence type="predicted"/>
<organism evidence="1 2">
    <name type="scientific">Rattus norvegicus</name>
    <name type="common">Rat</name>
    <dbReference type="NCBI Taxonomy" id="10116"/>
    <lineage>
        <taxon>Eukaryota</taxon>
        <taxon>Metazoa</taxon>
        <taxon>Chordata</taxon>
        <taxon>Craniata</taxon>
        <taxon>Vertebrata</taxon>
        <taxon>Euteleostomi</taxon>
        <taxon>Mammalia</taxon>
        <taxon>Eutheria</taxon>
        <taxon>Euarchontoglires</taxon>
        <taxon>Glires</taxon>
        <taxon>Rodentia</taxon>
        <taxon>Myomorpha</taxon>
        <taxon>Muroidea</taxon>
        <taxon>Muridae</taxon>
        <taxon>Murinae</taxon>
        <taxon>Rattus</taxon>
    </lineage>
</organism>
<sequence>MGTPFAEIPSHKLHFQLDHLSHLDSQYKFGFRLMSSGTEGALVATVSIVPTPQVCQLLRDDIASVTRTFWPYSPIP</sequence>
<protein>
    <submittedName>
        <fullName evidence="1">RCG31155</fullName>
    </submittedName>
</protein>
<accession>A6IUU3</accession>
<dbReference type="EMBL" id="CH473968">
    <property type="protein sequence ID" value="EDL81344.1"/>
    <property type="molecule type" value="Genomic_DNA"/>
</dbReference>
<reference evidence="2" key="1">
    <citation type="submission" date="2005-09" db="EMBL/GenBank/DDBJ databases">
        <authorList>
            <person name="Mural R.J."/>
            <person name="Li P.W."/>
            <person name="Adams M.D."/>
            <person name="Amanatides P.G."/>
            <person name="Baden-Tillson H."/>
            <person name="Barnstead M."/>
            <person name="Chin S.H."/>
            <person name="Dew I."/>
            <person name="Evans C.A."/>
            <person name="Ferriera S."/>
            <person name="Flanigan M."/>
            <person name="Fosler C."/>
            <person name="Glodek A."/>
            <person name="Gu Z."/>
            <person name="Holt R.A."/>
            <person name="Jennings D."/>
            <person name="Kraft C.L."/>
            <person name="Lu F."/>
            <person name="Nguyen T."/>
            <person name="Nusskern D.R."/>
            <person name="Pfannkoch C.M."/>
            <person name="Sitter C."/>
            <person name="Sutton G.G."/>
            <person name="Venter J.C."/>
            <person name="Wang Z."/>
            <person name="Woodage T."/>
            <person name="Zheng X.H."/>
            <person name="Zhong F."/>
        </authorList>
    </citation>
    <scope>NUCLEOTIDE SEQUENCE [LARGE SCALE GENOMIC DNA]</scope>
    <source>
        <strain>BN</strain>
        <strain evidence="2">Sprague-Dawley</strain>
    </source>
</reference>
<gene>
    <name evidence="1" type="ORF">rCG_31155</name>
</gene>
<dbReference type="AlphaFoldDB" id="A6IUU3"/>
<feature type="non-terminal residue" evidence="1">
    <location>
        <position position="76"/>
    </location>
</feature>
<name>A6IUU3_RAT</name>